<dbReference type="Pfam" id="PF18758">
    <property type="entry name" value="KDZ"/>
    <property type="match status" value="1"/>
</dbReference>
<dbReference type="AlphaFoldDB" id="A0A8H7Y1R2"/>
<reference evidence="1" key="1">
    <citation type="submission" date="2021-02" db="EMBL/GenBank/DDBJ databases">
        <title>Psilocybe cubensis genome.</title>
        <authorList>
            <person name="Mckernan K.J."/>
            <person name="Crawford S."/>
            <person name="Trippe A."/>
            <person name="Kane L.T."/>
            <person name="Mclaughlin S."/>
        </authorList>
    </citation>
    <scope>NUCLEOTIDE SEQUENCE [LARGE SCALE GENOMIC DNA]</scope>
    <source>
        <strain evidence="1">MGC-MH-2018</strain>
    </source>
</reference>
<dbReference type="EMBL" id="JAFIQS010000002">
    <property type="protein sequence ID" value="KAG5172105.1"/>
    <property type="molecule type" value="Genomic_DNA"/>
</dbReference>
<organism evidence="1">
    <name type="scientific">Psilocybe cubensis</name>
    <name type="common">Psychedelic mushroom</name>
    <name type="synonym">Stropharia cubensis</name>
    <dbReference type="NCBI Taxonomy" id="181762"/>
    <lineage>
        <taxon>Eukaryota</taxon>
        <taxon>Fungi</taxon>
        <taxon>Dikarya</taxon>
        <taxon>Basidiomycota</taxon>
        <taxon>Agaricomycotina</taxon>
        <taxon>Agaricomycetes</taxon>
        <taxon>Agaricomycetidae</taxon>
        <taxon>Agaricales</taxon>
        <taxon>Agaricineae</taxon>
        <taxon>Strophariaceae</taxon>
        <taxon>Psilocybe</taxon>
    </lineage>
</organism>
<proteinExistence type="predicted"/>
<accession>A0A8H7Y1R2</accession>
<gene>
    <name evidence="1" type="ORF">JR316_001599</name>
</gene>
<comment type="caution">
    <text evidence="1">The sequence shown here is derived from an EMBL/GenBank/DDBJ whole genome shotgun (WGS) entry which is preliminary data.</text>
</comment>
<dbReference type="InterPro" id="IPR040521">
    <property type="entry name" value="KDZ"/>
</dbReference>
<name>A0A8H7Y1R2_PSICU</name>
<evidence type="ECO:0000313" key="1">
    <source>
        <dbReference type="EMBL" id="KAG5172105.1"/>
    </source>
</evidence>
<sequence length="543" mass="62239">MIIGHLLPEGLDLDRAIGLFHVHAHKDECLFRFSPSFIPGAARVIGEILESLWERMNGISPTARTATLAHRAEMLDDHATDSNHKKALNMPKDLCRRYVKAIENHDATEKYFAEVSQVVSSDLINLWTQQITQAEAQRLTKPQVMDIYAAKGRGQDSDSQNVDSDVAGSEDPIEAYMLFALVVEEKEIEIRLSVRQLTRSPRHADPHKIQMLREKLKLLIGELERLQDVAGIVEENSTRQESIVEVLDWADECSPEEVVEDMQSTLTSPSIELIEDHKICLPSHGNASQRLVPYELKAQIAQAKSHLHKIRNLIAEKSFQYSDVIRKAPRKGVRTRSRAKVDEMNHRITYYSQLYTECRARLVVLGADDSTLRKFQVLKKEDIKTSTAILDPNTPGSTRVQLSWIWHSANQQRLGPNIVAEGGEFRLANSEGSNINLDETDPETLTEFKRVHWLRARAQFQRWSEEATILDYEMLWTVNYFVHKAEWWRCSAEVHRNGKVLDGDTVQKGRVAYAERQASLWDNLARRADYLFRMTNSSYKKQF</sequence>
<protein>
    <submittedName>
        <fullName evidence="1">Uncharacterized protein</fullName>
    </submittedName>
</protein>